<gene>
    <name evidence="16" type="ORF">SAMN02745724_04677</name>
</gene>
<sequence length="772" mass="84576">MKAMKKTTLAVLINAALFSAASHSAEAETQEQIKAPKLEVISVTARKRVENAQEIPVSVSALQGDNLEAYSSAGMDIRFMNAKIPSLSVESSFGRSFPRFYVRGLGNTDFDLNASQPVSLVVDEVVQENPILKGFPVFDMERVEVLRGPQGTLFGRNTPAGLVKFDSVKPSEDTNGYLALSYGTLGAVDFEGAVGTSLTDNLSVRISGLHQEKDDYIDNRAVGFEQKDALGGYEENATRIQFLYEANDFSALLNYHYRDLDGKPIVFHTNIAKPGSNKIRKGFDADVVYQDAAQFATQQVTSQGASLKMEWELSDTHTLTSISAWESAEIYSRADVDGGYLGDPTAGDPNAVWWGAQSADAIPDHNQYTQELRLSSNLNGPLNYQTGLFYYNEDLTIDSYDFVTAASNTYSACQSGDPLQVTKANSCLPNGFSTQDQKTTAYAVFGSVDYDVSDDLAMTVGVRYSHDKKDFTAQLIDHPFIPGDNDGNFQDSANPSDSHVSWDVSGVYKLTDDVNVFARLANSFRAPSVQGRILYDQRVSVADSETINSFETGIKSDVLDGRGRVNATVYYFEMSDQQLTAVGGGANSNTLLNADKTVGYGFELDTQWILTDEINATFNVSYNDTEIQDSSLSVGTCGSGTCTVTNALNADGRANIDGNSLPNSPEWIANFTLRYATEVADGEFFAYTDWSYRSDINFFLYQAEEFNGEALFEGGIRAGYNWESGDNEYQVSAFVRNITDEQVIIGGVDFNNNSGMVNEARYVGAEFKVNFF</sequence>
<keyword evidence="3 11" id="KW-1134">Transmembrane beta strand</keyword>
<dbReference type="Gene3D" id="2.40.170.20">
    <property type="entry name" value="TonB-dependent receptor, beta-barrel domain"/>
    <property type="match status" value="1"/>
</dbReference>
<dbReference type="Pfam" id="PF00593">
    <property type="entry name" value="TonB_dep_Rec_b-barrel"/>
    <property type="match status" value="1"/>
</dbReference>
<feature type="domain" description="TonB-dependent receptor plug" evidence="15">
    <location>
        <begin position="52"/>
        <end position="161"/>
    </location>
</feature>
<comment type="similarity">
    <text evidence="11 12">Belongs to the TonB-dependent receptor family.</text>
</comment>
<dbReference type="InterPro" id="IPR036942">
    <property type="entry name" value="Beta-barrel_TonB_sf"/>
</dbReference>
<evidence type="ECO:0000256" key="11">
    <source>
        <dbReference type="PROSITE-ProRule" id="PRU01360"/>
    </source>
</evidence>
<dbReference type="GO" id="GO:0009279">
    <property type="term" value="C:cell outer membrane"/>
    <property type="evidence" value="ECO:0007669"/>
    <property type="project" value="UniProtKB-SubCell"/>
</dbReference>
<evidence type="ECO:0000256" key="1">
    <source>
        <dbReference type="ARBA" id="ARBA00004571"/>
    </source>
</evidence>
<feature type="chain" id="PRO_5011675638" evidence="13">
    <location>
        <begin position="28"/>
        <end position="772"/>
    </location>
</feature>
<dbReference type="InterPro" id="IPR000531">
    <property type="entry name" value="Beta-barrel_TonB"/>
</dbReference>
<dbReference type="InterPro" id="IPR012910">
    <property type="entry name" value="Plug_dom"/>
</dbReference>
<evidence type="ECO:0000256" key="7">
    <source>
        <dbReference type="ARBA" id="ARBA00023065"/>
    </source>
</evidence>
<evidence type="ECO:0000256" key="6">
    <source>
        <dbReference type="ARBA" id="ARBA00023004"/>
    </source>
</evidence>
<name>A0A1I1SSF7_9GAMM</name>
<evidence type="ECO:0000256" key="10">
    <source>
        <dbReference type="ARBA" id="ARBA00023237"/>
    </source>
</evidence>
<dbReference type="PANTHER" id="PTHR32552:SF81">
    <property type="entry name" value="TONB-DEPENDENT OUTER MEMBRANE RECEPTOR"/>
    <property type="match status" value="1"/>
</dbReference>
<dbReference type="EMBL" id="FOLO01000062">
    <property type="protein sequence ID" value="SFD49367.1"/>
    <property type="molecule type" value="Genomic_DNA"/>
</dbReference>
<comment type="subcellular location">
    <subcellularLocation>
        <location evidence="1 11">Cell outer membrane</location>
        <topology evidence="1 11">Multi-pass membrane protein</topology>
    </subcellularLocation>
</comment>
<evidence type="ECO:0000313" key="17">
    <source>
        <dbReference type="Proteomes" id="UP000198862"/>
    </source>
</evidence>
<evidence type="ECO:0000256" key="4">
    <source>
        <dbReference type="ARBA" id="ARBA00022496"/>
    </source>
</evidence>
<dbReference type="PROSITE" id="PS52016">
    <property type="entry name" value="TONB_DEPENDENT_REC_3"/>
    <property type="match status" value="1"/>
</dbReference>
<keyword evidence="10 11" id="KW-0998">Cell outer membrane</keyword>
<dbReference type="Proteomes" id="UP000198862">
    <property type="component" value="Unassembled WGS sequence"/>
</dbReference>
<keyword evidence="8 12" id="KW-0798">TonB box</keyword>
<feature type="domain" description="TonB-dependent receptor-like beta-barrel" evidence="14">
    <location>
        <begin position="289"/>
        <end position="738"/>
    </location>
</feature>
<accession>A0A1I1SSF7</accession>
<proteinExistence type="inferred from homology"/>
<keyword evidence="6" id="KW-0408">Iron</keyword>
<keyword evidence="7" id="KW-0406">Ion transport</keyword>
<evidence type="ECO:0000313" key="16">
    <source>
        <dbReference type="EMBL" id="SFD49367.1"/>
    </source>
</evidence>
<organism evidence="16 17">
    <name type="scientific">Pseudoalteromonas denitrificans DSM 6059</name>
    <dbReference type="NCBI Taxonomy" id="1123010"/>
    <lineage>
        <taxon>Bacteria</taxon>
        <taxon>Pseudomonadati</taxon>
        <taxon>Pseudomonadota</taxon>
        <taxon>Gammaproteobacteria</taxon>
        <taxon>Alteromonadales</taxon>
        <taxon>Pseudoalteromonadaceae</taxon>
        <taxon>Pseudoalteromonas</taxon>
    </lineage>
</organism>
<keyword evidence="13" id="KW-0732">Signal</keyword>
<keyword evidence="5 11" id="KW-0812">Transmembrane</keyword>
<keyword evidence="2 11" id="KW-0813">Transport</keyword>
<dbReference type="InterPro" id="IPR039426">
    <property type="entry name" value="TonB-dep_rcpt-like"/>
</dbReference>
<evidence type="ECO:0000256" key="3">
    <source>
        <dbReference type="ARBA" id="ARBA00022452"/>
    </source>
</evidence>
<evidence type="ECO:0000256" key="5">
    <source>
        <dbReference type="ARBA" id="ARBA00022692"/>
    </source>
</evidence>
<evidence type="ECO:0000256" key="12">
    <source>
        <dbReference type="RuleBase" id="RU003357"/>
    </source>
</evidence>
<evidence type="ECO:0000256" key="2">
    <source>
        <dbReference type="ARBA" id="ARBA00022448"/>
    </source>
</evidence>
<keyword evidence="4" id="KW-0410">Iron transport</keyword>
<keyword evidence="17" id="KW-1185">Reference proteome</keyword>
<dbReference type="SUPFAM" id="SSF56935">
    <property type="entry name" value="Porins"/>
    <property type="match status" value="1"/>
</dbReference>
<evidence type="ECO:0000259" key="15">
    <source>
        <dbReference type="Pfam" id="PF07715"/>
    </source>
</evidence>
<dbReference type="STRING" id="1123010.SAMN02745724_04677"/>
<evidence type="ECO:0000259" key="14">
    <source>
        <dbReference type="Pfam" id="PF00593"/>
    </source>
</evidence>
<dbReference type="RefSeq" id="WP_091990485.1">
    <property type="nucleotide sequence ID" value="NZ_FOLO01000062.1"/>
</dbReference>
<evidence type="ECO:0000256" key="9">
    <source>
        <dbReference type="ARBA" id="ARBA00023136"/>
    </source>
</evidence>
<dbReference type="Pfam" id="PF07715">
    <property type="entry name" value="Plug"/>
    <property type="match status" value="1"/>
</dbReference>
<evidence type="ECO:0000256" key="8">
    <source>
        <dbReference type="ARBA" id="ARBA00023077"/>
    </source>
</evidence>
<reference evidence="16 17" key="1">
    <citation type="submission" date="2016-10" db="EMBL/GenBank/DDBJ databases">
        <authorList>
            <person name="de Groot N.N."/>
        </authorList>
    </citation>
    <scope>NUCLEOTIDE SEQUENCE [LARGE SCALE GENOMIC DNA]</scope>
    <source>
        <strain evidence="16 17">DSM 6059</strain>
    </source>
</reference>
<evidence type="ECO:0000256" key="13">
    <source>
        <dbReference type="SAM" id="SignalP"/>
    </source>
</evidence>
<dbReference type="GO" id="GO:0006826">
    <property type="term" value="P:iron ion transport"/>
    <property type="evidence" value="ECO:0007669"/>
    <property type="project" value="UniProtKB-KW"/>
</dbReference>
<dbReference type="PANTHER" id="PTHR32552">
    <property type="entry name" value="FERRICHROME IRON RECEPTOR-RELATED"/>
    <property type="match status" value="1"/>
</dbReference>
<keyword evidence="9 11" id="KW-0472">Membrane</keyword>
<dbReference type="AlphaFoldDB" id="A0A1I1SSF7"/>
<protein>
    <submittedName>
        <fullName evidence="16">Iron complex outermembrane recepter protein</fullName>
    </submittedName>
</protein>
<dbReference type="OrthoDB" id="127311at2"/>
<feature type="signal peptide" evidence="13">
    <location>
        <begin position="1"/>
        <end position="27"/>
    </location>
</feature>